<name>A0A9W6MDW0_9ACTN</name>
<evidence type="ECO:0000313" key="1">
    <source>
        <dbReference type="EMBL" id="GLK10228.1"/>
    </source>
</evidence>
<dbReference type="AlphaFoldDB" id="A0A9W6MDW0"/>
<evidence type="ECO:0000313" key="2">
    <source>
        <dbReference type="Proteomes" id="UP001143474"/>
    </source>
</evidence>
<gene>
    <name evidence="1" type="ORF">GCM10017600_36340</name>
</gene>
<dbReference type="EMBL" id="BSEV01000007">
    <property type="protein sequence ID" value="GLK10228.1"/>
    <property type="molecule type" value="Genomic_DNA"/>
</dbReference>
<dbReference type="RefSeq" id="WP_271218663.1">
    <property type="nucleotide sequence ID" value="NZ_BAAAVD010000042.1"/>
</dbReference>
<accession>A0A9W6MDW0</accession>
<sequence>MAESAELLRQAEGKELLADRFEGYVQNLETVFERIRVDTPVDGPVWTGSAARRFESDAVQRRSDLTRLVEQCREAAGNLRRTASRLREQADFSRTPL</sequence>
<protein>
    <submittedName>
        <fullName evidence="1">Uncharacterized protein</fullName>
    </submittedName>
</protein>
<keyword evidence="2" id="KW-1185">Reference proteome</keyword>
<dbReference type="Gene3D" id="1.10.287.1060">
    <property type="entry name" value="ESAT-6-like"/>
    <property type="match status" value="1"/>
</dbReference>
<reference evidence="1" key="1">
    <citation type="journal article" date="2014" name="Int. J. Syst. Evol. Microbiol.">
        <title>Complete genome sequence of Corynebacterium casei LMG S-19264T (=DSM 44701T), isolated from a smear-ripened cheese.</title>
        <authorList>
            <consortium name="US DOE Joint Genome Institute (JGI-PGF)"/>
            <person name="Walter F."/>
            <person name="Albersmeier A."/>
            <person name="Kalinowski J."/>
            <person name="Ruckert C."/>
        </authorList>
    </citation>
    <scope>NUCLEOTIDE SEQUENCE</scope>
    <source>
        <strain evidence="1">VKM Ac-2007</strain>
    </source>
</reference>
<dbReference type="InterPro" id="IPR036689">
    <property type="entry name" value="ESAT-6-like_sf"/>
</dbReference>
<dbReference type="SUPFAM" id="SSF140453">
    <property type="entry name" value="EsxAB dimer-like"/>
    <property type="match status" value="1"/>
</dbReference>
<organism evidence="1 2">
    <name type="scientific">Streptosporangium carneum</name>
    <dbReference type="NCBI Taxonomy" id="47481"/>
    <lineage>
        <taxon>Bacteria</taxon>
        <taxon>Bacillati</taxon>
        <taxon>Actinomycetota</taxon>
        <taxon>Actinomycetes</taxon>
        <taxon>Streptosporangiales</taxon>
        <taxon>Streptosporangiaceae</taxon>
        <taxon>Streptosporangium</taxon>
    </lineage>
</organism>
<reference evidence="1" key="2">
    <citation type="submission" date="2023-01" db="EMBL/GenBank/DDBJ databases">
        <authorList>
            <person name="Sun Q."/>
            <person name="Evtushenko L."/>
        </authorList>
    </citation>
    <scope>NUCLEOTIDE SEQUENCE</scope>
    <source>
        <strain evidence="1">VKM Ac-2007</strain>
    </source>
</reference>
<comment type="caution">
    <text evidence="1">The sequence shown here is derived from an EMBL/GenBank/DDBJ whole genome shotgun (WGS) entry which is preliminary data.</text>
</comment>
<dbReference type="Proteomes" id="UP001143474">
    <property type="component" value="Unassembled WGS sequence"/>
</dbReference>
<proteinExistence type="predicted"/>